<sequence>MKIVALYVILALLVLAMILSVDMMSGMSVFEALHSISEVVANTSIQEGIAMVVFLSLPFVQAIATAIRKENTRK</sequence>
<dbReference type="Proteomes" id="UP001618531">
    <property type="component" value="Unassembled WGS sequence"/>
</dbReference>
<comment type="caution">
    <text evidence="2">The sequence shown here is derived from an EMBL/GenBank/DDBJ whole genome shotgun (WGS) entry which is preliminary data.</text>
</comment>
<organism evidence="2 3">
    <name type="scientific">Paenibacillus illinoisensis</name>
    <dbReference type="NCBI Taxonomy" id="59845"/>
    <lineage>
        <taxon>Bacteria</taxon>
        <taxon>Bacillati</taxon>
        <taxon>Bacillota</taxon>
        <taxon>Bacilli</taxon>
        <taxon>Bacillales</taxon>
        <taxon>Paenibacillaceae</taxon>
        <taxon>Paenibacillus</taxon>
    </lineage>
</organism>
<feature type="transmembrane region" description="Helical" evidence="1">
    <location>
        <begin position="48"/>
        <end position="67"/>
    </location>
</feature>
<dbReference type="Pfam" id="PF26310">
    <property type="entry name" value="YczF"/>
    <property type="match status" value="1"/>
</dbReference>
<evidence type="ECO:0000313" key="3">
    <source>
        <dbReference type="Proteomes" id="UP001618531"/>
    </source>
</evidence>
<dbReference type="EMBL" id="JBIYSL010000001">
    <property type="protein sequence ID" value="MFK0522031.1"/>
    <property type="molecule type" value="Genomic_DNA"/>
</dbReference>
<name>A0ABW8HQV1_9BACL</name>
<keyword evidence="1" id="KW-1133">Transmembrane helix</keyword>
<proteinExistence type="predicted"/>
<keyword evidence="1" id="KW-0812">Transmembrane</keyword>
<dbReference type="InterPro" id="IPR058725">
    <property type="entry name" value="YczF"/>
</dbReference>
<evidence type="ECO:0000313" key="2">
    <source>
        <dbReference type="EMBL" id="MFK0522031.1"/>
    </source>
</evidence>
<gene>
    <name evidence="2" type="ORF">ACINKY_07425</name>
</gene>
<keyword evidence="3" id="KW-1185">Reference proteome</keyword>
<dbReference type="RefSeq" id="WP_402872903.1">
    <property type="nucleotide sequence ID" value="NZ_JBIYSL010000001.1"/>
</dbReference>
<reference evidence="2 3" key="1">
    <citation type="submission" date="2024-11" db="EMBL/GenBank/DDBJ databases">
        <title>Identification and Characterization of a Novel Fosfomycin Bacillithiol Transferase FosB8 in Paenibacillus illinoisensis.</title>
        <authorList>
            <person name="Lu W."/>
        </authorList>
    </citation>
    <scope>NUCLEOTIDE SEQUENCE [LARGE SCALE GENOMIC DNA]</scope>
    <source>
        <strain evidence="2 3">WP77</strain>
    </source>
</reference>
<keyword evidence="1" id="KW-0472">Membrane</keyword>
<evidence type="ECO:0000256" key="1">
    <source>
        <dbReference type="SAM" id="Phobius"/>
    </source>
</evidence>
<accession>A0ABW8HQV1</accession>
<protein>
    <submittedName>
        <fullName evidence="2">Uncharacterized protein</fullName>
    </submittedName>
</protein>